<organism evidence="1">
    <name type="scientific">Salix viminalis</name>
    <name type="common">Common osier</name>
    <name type="synonym">Basket willow</name>
    <dbReference type="NCBI Taxonomy" id="40686"/>
    <lineage>
        <taxon>Eukaryota</taxon>
        <taxon>Viridiplantae</taxon>
        <taxon>Streptophyta</taxon>
        <taxon>Embryophyta</taxon>
        <taxon>Tracheophyta</taxon>
        <taxon>Spermatophyta</taxon>
        <taxon>Magnoliopsida</taxon>
        <taxon>eudicotyledons</taxon>
        <taxon>Gunneridae</taxon>
        <taxon>Pentapetalae</taxon>
        <taxon>rosids</taxon>
        <taxon>fabids</taxon>
        <taxon>Malpighiales</taxon>
        <taxon>Salicaceae</taxon>
        <taxon>Saliceae</taxon>
        <taxon>Salix</taxon>
    </lineage>
</organism>
<sequence length="133" mass="15272">MRSSDQSYQFRSVQKTETKRRRFCLGFNSGPFRKFRPERLGFIPGVPFRVQNQKFKTTPKEKKKEKAPLHSRLSSLCGWGGDCATKGKGGEVGHNDVTLRRFENARNKVGLNPDYLFSDGCIFGYCSNRGWRT</sequence>
<accession>A0A6N2NJ27</accession>
<name>A0A6N2NJ27_SALVM</name>
<dbReference type="AlphaFoldDB" id="A0A6N2NJ27"/>
<proteinExistence type="predicted"/>
<evidence type="ECO:0000313" key="1">
    <source>
        <dbReference type="EMBL" id="VFU66142.1"/>
    </source>
</evidence>
<reference evidence="1" key="1">
    <citation type="submission" date="2019-03" db="EMBL/GenBank/DDBJ databases">
        <authorList>
            <person name="Mank J."/>
            <person name="Almeida P."/>
        </authorList>
    </citation>
    <scope>NUCLEOTIDE SEQUENCE</scope>
    <source>
        <strain evidence="1">78183</strain>
    </source>
</reference>
<gene>
    <name evidence="1" type="ORF">SVIM_LOCUS511758</name>
</gene>
<dbReference type="EMBL" id="CAADRP010002329">
    <property type="protein sequence ID" value="VFU66142.1"/>
    <property type="molecule type" value="Genomic_DNA"/>
</dbReference>
<protein>
    <submittedName>
        <fullName evidence="1">Uncharacterized protein</fullName>
    </submittedName>
</protein>